<evidence type="ECO:0000313" key="2">
    <source>
        <dbReference type="Proteomes" id="UP000233730"/>
    </source>
</evidence>
<accession>A0A2N3QHI0</accession>
<protein>
    <recommendedName>
        <fullName evidence="3">PhnA protein</fullName>
    </recommendedName>
</protein>
<dbReference type="EMBL" id="PCGZ01000005">
    <property type="protein sequence ID" value="PKU90747.1"/>
    <property type="molecule type" value="Genomic_DNA"/>
</dbReference>
<proteinExistence type="predicted"/>
<dbReference type="RefSeq" id="WP_101429838.1">
    <property type="nucleotide sequence ID" value="NZ_PCGZ01000005.1"/>
</dbReference>
<reference evidence="1 2" key="1">
    <citation type="submission" date="2017-10" db="EMBL/GenBank/DDBJ databases">
        <title>Bifidobacterium genomics.</title>
        <authorList>
            <person name="Lugli G.A."/>
            <person name="Milani C."/>
            <person name="Mancabelli L."/>
        </authorList>
    </citation>
    <scope>NUCLEOTIDE SEQUENCE [LARGE SCALE GENOMIC DNA]</scope>
    <source>
        <strain evidence="1 2">1524B</strain>
    </source>
</reference>
<dbReference type="Proteomes" id="UP000233730">
    <property type="component" value="Unassembled WGS sequence"/>
</dbReference>
<organism evidence="1 2">
    <name type="scientific">Bifidobacterium pseudolongum subsp. globosum</name>
    <dbReference type="NCBI Taxonomy" id="1690"/>
    <lineage>
        <taxon>Bacteria</taxon>
        <taxon>Bacillati</taxon>
        <taxon>Actinomycetota</taxon>
        <taxon>Actinomycetes</taxon>
        <taxon>Bifidobacteriales</taxon>
        <taxon>Bifidobacteriaceae</taxon>
        <taxon>Bifidobacterium</taxon>
    </lineage>
</organism>
<sequence>MIGQHITHIRARIPILTDIRDRKIHLAPAGGMTGNVRPPINLAATDTLNQLHTLAITLASKSGVVPRGWTYPHAALWSRLSNSDVTAQLQARDDASDIDRILNQADQQTRHWTQPRPNLKLIGMCPDCNQPQWADEHTTGDMHLACPACHHDYVAGDLITSLYPALEWITGTATQLTRIINDTGLHVSTSLIRKYAHKHWIEPVAHDPKGRAVYRMGDVLNVWRKNLTSHP</sequence>
<evidence type="ECO:0008006" key="3">
    <source>
        <dbReference type="Google" id="ProtNLM"/>
    </source>
</evidence>
<comment type="caution">
    <text evidence="1">The sequence shown here is derived from an EMBL/GenBank/DDBJ whole genome shotgun (WGS) entry which is preliminary data.</text>
</comment>
<name>A0A2N3QHI0_9BIFI</name>
<gene>
    <name evidence="1" type="ORF">CQR46_0943</name>
</gene>
<evidence type="ECO:0000313" key="1">
    <source>
        <dbReference type="EMBL" id="PKU90747.1"/>
    </source>
</evidence>
<dbReference type="AlphaFoldDB" id="A0A2N3QHI0"/>